<dbReference type="InterPro" id="IPR000847">
    <property type="entry name" value="LysR_HTH_N"/>
</dbReference>
<dbReference type="InterPro" id="IPR036388">
    <property type="entry name" value="WH-like_DNA-bd_sf"/>
</dbReference>
<proteinExistence type="inferred from homology"/>
<dbReference type="Gene3D" id="1.10.10.10">
    <property type="entry name" value="Winged helix-like DNA-binding domain superfamily/Winged helix DNA-binding domain"/>
    <property type="match status" value="1"/>
</dbReference>
<name>A0ABY4C8S1_9BACT</name>
<gene>
    <name evidence="5" type="ORF">MNR06_09965</name>
</gene>
<dbReference type="PANTHER" id="PTHR30126">
    <property type="entry name" value="HTH-TYPE TRANSCRIPTIONAL REGULATOR"/>
    <property type="match status" value="1"/>
</dbReference>
<keyword evidence="6" id="KW-1185">Reference proteome</keyword>
<dbReference type="PANTHER" id="PTHR30126:SF98">
    <property type="entry name" value="HTH-TYPE TRANSCRIPTIONAL ACTIVATOR BAUR"/>
    <property type="match status" value="1"/>
</dbReference>
<evidence type="ECO:0000256" key="1">
    <source>
        <dbReference type="ARBA" id="ARBA00009437"/>
    </source>
</evidence>
<evidence type="ECO:0000313" key="5">
    <source>
        <dbReference type="EMBL" id="UOF00026.1"/>
    </source>
</evidence>
<evidence type="ECO:0000256" key="2">
    <source>
        <dbReference type="ARBA" id="ARBA00023015"/>
    </source>
</evidence>
<organism evidence="5 6">
    <name type="scientific">Bdellovibrio reynosensis</name>
    <dbReference type="NCBI Taxonomy" id="2835041"/>
    <lineage>
        <taxon>Bacteria</taxon>
        <taxon>Pseudomonadati</taxon>
        <taxon>Bdellovibrionota</taxon>
        <taxon>Bdellovibrionia</taxon>
        <taxon>Bdellovibrionales</taxon>
        <taxon>Pseudobdellovibrionaceae</taxon>
        <taxon>Bdellovibrio</taxon>
    </lineage>
</organism>
<dbReference type="PROSITE" id="PS50931">
    <property type="entry name" value="HTH_LYSR"/>
    <property type="match status" value="1"/>
</dbReference>
<protein>
    <submittedName>
        <fullName evidence="5">LysR family transcriptional regulator</fullName>
    </submittedName>
</protein>
<dbReference type="SUPFAM" id="SSF46785">
    <property type="entry name" value="Winged helix' DNA-binding domain"/>
    <property type="match status" value="1"/>
</dbReference>
<accession>A0ABY4C8S1</accession>
<dbReference type="EMBL" id="CP093442">
    <property type="protein sequence ID" value="UOF00026.1"/>
    <property type="molecule type" value="Genomic_DNA"/>
</dbReference>
<keyword evidence="2" id="KW-0805">Transcription regulation</keyword>
<evidence type="ECO:0000313" key="6">
    <source>
        <dbReference type="Proteomes" id="UP000830116"/>
    </source>
</evidence>
<reference evidence="5" key="1">
    <citation type="submission" date="2022-03" db="EMBL/GenBank/DDBJ databases">
        <title>Genome Identification and Characterization of new species Bdellovibrio reynosense LBG001 sp. nov. from a Mexico soil sample.</title>
        <authorList>
            <person name="Camilli A."/>
            <person name="Ajao Y."/>
            <person name="Guo X."/>
        </authorList>
    </citation>
    <scope>NUCLEOTIDE SEQUENCE</scope>
    <source>
        <strain evidence="5">LBG001</strain>
    </source>
</reference>
<sequence length="256" mass="28873">MQQLYYELSVLSKAVHFKNLSAAALHVGLSQPQLSRIIAKIEDELKIVLLDRSAKRKSGWTGVAFQLAEIFEKSIRRLELEMQGISNNQMVAELHIGTLEGLSDFALKTCRLCFEEVGVKKITLDIFDLNELEANFLSGNLDLIFTSKTPGRQKFKYLEELGFQKLEKIESNTNFAVLSTFEYGRANKKELEDYPHLFVSNSLAMRKSWLENHGGTGHVPTEAKKGRAKDAEPVLMIGSELLSPVLWENITAAIER</sequence>
<feature type="domain" description="HTH lysR-type" evidence="4">
    <location>
        <begin position="1"/>
        <end position="60"/>
    </location>
</feature>
<dbReference type="Pfam" id="PF00126">
    <property type="entry name" value="HTH_1"/>
    <property type="match status" value="1"/>
</dbReference>
<evidence type="ECO:0000256" key="3">
    <source>
        <dbReference type="ARBA" id="ARBA00023163"/>
    </source>
</evidence>
<evidence type="ECO:0000259" key="4">
    <source>
        <dbReference type="PROSITE" id="PS50931"/>
    </source>
</evidence>
<keyword evidence="3" id="KW-0804">Transcription</keyword>
<dbReference type="Proteomes" id="UP000830116">
    <property type="component" value="Chromosome"/>
</dbReference>
<dbReference type="RefSeq" id="WP_243535593.1">
    <property type="nucleotide sequence ID" value="NZ_CP093442.1"/>
</dbReference>
<comment type="similarity">
    <text evidence="1">Belongs to the LysR transcriptional regulatory family.</text>
</comment>
<dbReference type="InterPro" id="IPR036390">
    <property type="entry name" value="WH_DNA-bd_sf"/>
</dbReference>